<dbReference type="GO" id="GO:0004190">
    <property type="term" value="F:aspartic-type endopeptidase activity"/>
    <property type="evidence" value="ECO:0007669"/>
    <property type="project" value="UniProtKB-KW"/>
</dbReference>
<keyword evidence="10" id="KW-0229">DNA integration</keyword>
<dbReference type="Gene3D" id="1.10.340.70">
    <property type="match status" value="1"/>
</dbReference>
<dbReference type="Pfam" id="PF24626">
    <property type="entry name" value="SH3_Tf2-1"/>
    <property type="match status" value="1"/>
</dbReference>
<evidence type="ECO:0000256" key="12">
    <source>
        <dbReference type="ARBA" id="ARBA00022932"/>
    </source>
</evidence>
<keyword evidence="3" id="KW-0548">Nucleotidyltransferase</keyword>
<dbReference type="Pfam" id="PF00078">
    <property type="entry name" value="RVT_1"/>
    <property type="match status" value="1"/>
</dbReference>
<dbReference type="Gene3D" id="3.30.420.10">
    <property type="entry name" value="Ribonuclease H-like superfamily/Ribonuclease H"/>
    <property type="match status" value="1"/>
</dbReference>
<dbReference type="CDD" id="cd09274">
    <property type="entry name" value="RNase_HI_RT_Ty3"/>
    <property type="match status" value="1"/>
</dbReference>
<evidence type="ECO:0000256" key="4">
    <source>
        <dbReference type="ARBA" id="ARBA00022722"/>
    </source>
</evidence>
<keyword evidence="1" id="KW-0645">Protease</keyword>
<dbReference type="Gene3D" id="3.30.70.270">
    <property type="match status" value="2"/>
</dbReference>
<feature type="domain" description="Reverse transcriptase" evidence="17">
    <location>
        <begin position="34"/>
        <end position="213"/>
    </location>
</feature>
<dbReference type="GO" id="GO:0003677">
    <property type="term" value="F:DNA binding"/>
    <property type="evidence" value="ECO:0007669"/>
    <property type="project" value="UniProtKB-KW"/>
</dbReference>
<dbReference type="InterPro" id="IPR041588">
    <property type="entry name" value="Integrase_H2C2"/>
</dbReference>
<keyword evidence="9" id="KW-0460">Magnesium</keyword>
<dbReference type="InterPro" id="IPR050951">
    <property type="entry name" value="Retrovirus_Pol_polyprotein"/>
</dbReference>
<evidence type="ECO:0000313" key="19">
    <source>
        <dbReference type="EMBL" id="WVZ88332.1"/>
    </source>
</evidence>
<dbReference type="FunFam" id="3.30.70.270:FF:000020">
    <property type="entry name" value="Transposon Tf2-6 polyprotein-like Protein"/>
    <property type="match status" value="1"/>
</dbReference>
<keyword evidence="2" id="KW-0808">Transferase</keyword>
<evidence type="ECO:0000259" key="17">
    <source>
        <dbReference type="PROSITE" id="PS50878"/>
    </source>
</evidence>
<keyword evidence="6" id="KW-0064">Aspartyl protease</keyword>
<dbReference type="InterPro" id="IPR043502">
    <property type="entry name" value="DNA/RNA_pol_sf"/>
</dbReference>
<dbReference type="Pfam" id="PF17921">
    <property type="entry name" value="Integrase_H2C2"/>
    <property type="match status" value="1"/>
</dbReference>
<feature type="coiled-coil region" evidence="16">
    <location>
        <begin position="715"/>
        <end position="742"/>
    </location>
</feature>
<evidence type="ECO:0000256" key="7">
    <source>
        <dbReference type="ARBA" id="ARBA00022759"/>
    </source>
</evidence>
<protein>
    <submittedName>
        <fullName evidence="19">Uncharacterized protein</fullName>
    </submittedName>
</protein>
<dbReference type="InterPro" id="IPR000477">
    <property type="entry name" value="RT_dom"/>
</dbReference>
<dbReference type="Proteomes" id="UP001341281">
    <property type="component" value="Chromosome 08"/>
</dbReference>
<evidence type="ECO:0000256" key="10">
    <source>
        <dbReference type="ARBA" id="ARBA00022908"/>
    </source>
</evidence>
<keyword evidence="13" id="KW-0238">DNA-binding</keyword>
<evidence type="ECO:0000256" key="16">
    <source>
        <dbReference type="SAM" id="Coils"/>
    </source>
</evidence>
<dbReference type="GO" id="GO:0006508">
    <property type="term" value="P:proteolysis"/>
    <property type="evidence" value="ECO:0007669"/>
    <property type="project" value="UniProtKB-KW"/>
</dbReference>
<dbReference type="PANTHER" id="PTHR37984">
    <property type="entry name" value="PROTEIN CBG26694"/>
    <property type="match status" value="1"/>
</dbReference>
<dbReference type="CDD" id="cd01647">
    <property type="entry name" value="RT_LTR"/>
    <property type="match status" value="1"/>
</dbReference>
<dbReference type="GO" id="GO:0003964">
    <property type="term" value="F:RNA-directed DNA polymerase activity"/>
    <property type="evidence" value="ECO:0007669"/>
    <property type="project" value="UniProtKB-KW"/>
</dbReference>
<dbReference type="PANTHER" id="PTHR37984:SF5">
    <property type="entry name" value="PROTEIN NYNRIN-LIKE"/>
    <property type="match status" value="1"/>
</dbReference>
<evidence type="ECO:0000256" key="3">
    <source>
        <dbReference type="ARBA" id="ARBA00022695"/>
    </source>
</evidence>
<dbReference type="Pfam" id="PF17919">
    <property type="entry name" value="RT_RNaseH_2"/>
    <property type="match status" value="1"/>
</dbReference>
<evidence type="ECO:0000256" key="6">
    <source>
        <dbReference type="ARBA" id="ARBA00022750"/>
    </source>
</evidence>
<reference evidence="19 20" key="1">
    <citation type="submission" date="2024-02" db="EMBL/GenBank/DDBJ databases">
        <title>High-quality chromosome-scale genome assembly of Pensacola bahiagrass (Paspalum notatum Flugge var. saurae).</title>
        <authorList>
            <person name="Vega J.M."/>
            <person name="Podio M."/>
            <person name="Orjuela J."/>
            <person name="Siena L.A."/>
            <person name="Pessino S.C."/>
            <person name="Combes M.C."/>
            <person name="Mariac C."/>
            <person name="Albertini E."/>
            <person name="Pupilli F."/>
            <person name="Ortiz J.P.A."/>
            <person name="Leblanc O."/>
        </authorList>
    </citation>
    <scope>NUCLEOTIDE SEQUENCE [LARGE SCALE GENOMIC DNA]</scope>
    <source>
        <strain evidence="19">R1</strain>
        <tissue evidence="19">Leaf</tissue>
    </source>
</reference>
<keyword evidence="12" id="KW-0239">DNA-directed DNA polymerase</keyword>
<keyword evidence="5" id="KW-0479">Metal-binding</keyword>
<dbReference type="InterPro" id="IPR041577">
    <property type="entry name" value="RT_RNaseH_2"/>
</dbReference>
<evidence type="ECO:0000256" key="5">
    <source>
        <dbReference type="ARBA" id="ARBA00022723"/>
    </source>
</evidence>
<evidence type="ECO:0000256" key="11">
    <source>
        <dbReference type="ARBA" id="ARBA00022918"/>
    </source>
</evidence>
<dbReference type="InterPro" id="IPR036397">
    <property type="entry name" value="RNaseH_sf"/>
</dbReference>
<name>A0AAQ3X9E2_PASNO</name>
<dbReference type="AlphaFoldDB" id="A0AAQ3X9E2"/>
<evidence type="ECO:0000256" key="9">
    <source>
        <dbReference type="ARBA" id="ARBA00022842"/>
    </source>
</evidence>
<keyword evidence="14" id="KW-0233">DNA recombination</keyword>
<organism evidence="19 20">
    <name type="scientific">Paspalum notatum var. saurae</name>
    <dbReference type="NCBI Taxonomy" id="547442"/>
    <lineage>
        <taxon>Eukaryota</taxon>
        <taxon>Viridiplantae</taxon>
        <taxon>Streptophyta</taxon>
        <taxon>Embryophyta</taxon>
        <taxon>Tracheophyta</taxon>
        <taxon>Spermatophyta</taxon>
        <taxon>Magnoliopsida</taxon>
        <taxon>Liliopsida</taxon>
        <taxon>Poales</taxon>
        <taxon>Poaceae</taxon>
        <taxon>PACMAD clade</taxon>
        <taxon>Panicoideae</taxon>
        <taxon>Andropogonodae</taxon>
        <taxon>Paspaleae</taxon>
        <taxon>Paspalinae</taxon>
        <taxon>Paspalum</taxon>
    </lineage>
</organism>
<dbReference type="FunFam" id="3.10.10.10:FF:000007">
    <property type="entry name" value="Retrovirus-related Pol polyprotein from transposon 17.6-like Protein"/>
    <property type="match status" value="1"/>
</dbReference>
<keyword evidence="8" id="KW-0378">Hydrolase</keyword>
<dbReference type="PROSITE" id="PS50994">
    <property type="entry name" value="INTEGRASE"/>
    <property type="match status" value="1"/>
</dbReference>
<keyword evidence="15" id="KW-0511">Multifunctional enzyme</keyword>
<evidence type="ECO:0000256" key="15">
    <source>
        <dbReference type="ARBA" id="ARBA00023268"/>
    </source>
</evidence>
<dbReference type="SUPFAM" id="SSF56672">
    <property type="entry name" value="DNA/RNA polymerases"/>
    <property type="match status" value="1"/>
</dbReference>
<keyword evidence="20" id="KW-1185">Reference proteome</keyword>
<keyword evidence="11" id="KW-0695">RNA-directed DNA polymerase</keyword>
<dbReference type="GO" id="GO:0004519">
    <property type="term" value="F:endonuclease activity"/>
    <property type="evidence" value="ECO:0007669"/>
    <property type="project" value="UniProtKB-KW"/>
</dbReference>
<evidence type="ECO:0000256" key="13">
    <source>
        <dbReference type="ARBA" id="ARBA00023125"/>
    </source>
</evidence>
<dbReference type="GO" id="GO:0003887">
    <property type="term" value="F:DNA-directed DNA polymerase activity"/>
    <property type="evidence" value="ECO:0007669"/>
    <property type="project" value="UniProtKB-KW"/>
</dbReference>
<evidence type="ECO:0000256" key="2">
    <source>
        <dbReference type="ARBA" id="ARBA00022679"/>
    </source>
</evidence>
<accession>A0AAQ3X9E2</accession>
<dbReference type="InterPro" id="IPR043128">
    <property type="entry name" value="Rev_trsase/Diguanyl_cyclase"/>
</dbReference>
<sequence length="869" mass="98487">MVQLCPFIPDTQTQSIPLVVQAFIDSKSAIFKEPDSLPPQRQFDHGITPVILVKKKDGSWRFCVDYRQLNNMTIKNKYPLPIVDELLDELHGAAWFTKLDMRSGYHQIRLHIADEPKTAFKTHHGHWEFRVMPFGLTNAPETFHALMNTIFQPLLRKGVLVFVDDILIYSHTLEEHLHLLQQVFTILEQHQLYLKLSKCSFAQQSLEYLGHIISEQGVATDPHKTTAIANWPTPTDTKQLRGFLVLSGYYRKFIKNYGSISRPLTDFLKKNALFHWKNDLQLSFDTLKQALVSASVLALPNFSQGFTIETDASSVGIGAVLSQNGHPISYLSKALSPKAQALSTYEKECLALIMVVTKWKSYLQPKEFTILTDHKSLIHLGDQKLLGRHATKSIHQTIGTSIQNLLQARQSEQSTPLVISSSTPRWLEIIIEGYQQDSTKQLLAELAISGSNDKGFTLLDGIVRYKGRIWLGNHKEAHQAVLLALHSSGLGDHSSVTATYNKVKSLFAWPMMKKDVHDYVATCEVCAQAKSEHCRLPSLLQPLPIPLTAWHTIIQGFDTILVVIDKLTKYAHFICLSYPYTATSVAQAFLTNVYKLHGMPSTIISGCDIIFSSSLWQELFKLTETTLNISSSYHPQTDGQTERLNQCLETYLRCMVHSCPTRWAHWISLAEFWYNSTFHSAHGFTPFEALYGHAPRHFGISINTACVVADLKVWLDEHQVMLDHIQQNLSRAQHRMKTQADKNRDDLSRWEAGCMSSCNHISSIQRRSNQKLSYKFFGPYLILQKVGQVAYKLQLPESSQIHPVIHVSQLKKALPPAATVSADTELNLLISFHSLNSEQVLGRRLQLVGRHVVPMELVQRQACPPHWAR</sequence>
<dbReference type="EMBL" id="CP144752">
    <property type="protein sequence ID" value="WVZ88332.1"/>
    <property type="molecule type" value="Genomic_DNA"/>
</dbReference>
<dbReference type="SUPFAM" id="SSF53098">
    <property type="entry name" value="Ribonuclease H-like"/>
    <property type="match status" value="1"/>
</dbReference>
<keyword evidence="7" id="KW-0255">Endonuclease</keyword>
<dbReference type="GO" id="GO:0015074">
    <property type="term" value="P:DNA integration"/>
    <property type="evidence" value="ECO:0007669"/>
    <property type="project" value="UniProtKB-KW"/>
</dbReference>
<dbReference type="InterPro" id="IPR001584">
    <property type="entry name" value="Integrase_cat-core"/>
</dbReference>
<dbReference type="Gene3D" id="3.10.10.10">
    <property type="entry name" value="HIV Type 1 Reverse Transcriptase, subunit A, domain 1"/>
    <property type="match status" value="1"/>
</dbReference>
<keyword evidence="16" id="KW-0175">Coiled coil</keyword>
<gene>
    <name evidence="19" type="ORF">U9M48_034866</name>
</gene>
<evidence type="ECO:0000259" key="18">
    <source>
        <dbReference type="PROSITE" id="PS50994"/>
    </source>
</evidence>
<evidence type="ECO:0000256" key="8">
    <source>
        <dbReference type="ARBA" id="ARBA00022801"/>
    </source>
</evidence>
<dbReference type="InterPro" id="IPR012337">
    <property type="entry name" value="RNaseH-like_sf"/>
</dbReference>
<feature type="domain" description="Integrase catalytic" evidence="18">
    <location>
        <begin position="533"/>
        <end position="694"/>
    </location>
</feature>
<dbReference type="PROSITE" id="PS50878">
    <property type="entry name" value="RT_POL"/>
    <property type="match status" value="1"/>
</dbReference>
<dbReference type="InterPro" id="IPR056924">
    <property type="entry name" value="SH3_Tf2-1"/>
</dbReference>
<evidence type="ECO:0000256" key="1">
    <source>
        <dbReference type="ARBA" id="ARBA00022670"/>
    </source>
</evidence>
<evidence type="ECO:0000256" key="14">
    <source>
        <dbReference type="ARBA" id="ARBA00023172"/>
    </source>
</evidence>
<proteinExistence type="predicted"/>
<dbReference type="GO" id="GO:0046872">
    <property type="term" value="F:metal ion binding"/>
    <property type="evidence" value="ECO:0007669"/>
    <property type="project" value="UniProtKB-KW"/>
</dbReference>
<evidence type="ECO:0000313" key="20">
    <source>
        <dbReference type="Proteomes" id="UP001341281"/>
    </source>
</evidence>
<dbReference type="GO" id="GO:0006310">
    <property type="term" value="P:DNA recombination"/>
    <property type="evidence" value="ECO:0007669"/>
    <property type="project" value="UniProtKB-KW"/>
</dbReference>
<keyword evidence="4" id="KW-0540">Nuclease</keyword>